<dbReference type="InParanoid" id="A0A1W4WUR1"/>
<dbReference type="GO" id="GO:0016020">
    <property type="term" value="C:membrane"/>
    <property type="evidence" value="ECO:0007669"/>
    <property type="project" value="UniProtKB-SubCell"/>
</dbReference>
<comment type="function">
    <text evidence="10">May be an inorganic phosphate cotransporter.</text>
</comment>
<feature type="transmembrane region" description="Helical" evidence="12">
    <location>
        <begin position="418"/>
        <end position="442"/>
    </location>
</feature>
<dbReference type="OrthoDB" id="2985014at2759"/>
<protein>
    <recommendedName>
        <fullName evidence="11">Putative inorganic phosphate cotransporter</fullName>
    </recommendedName>
</protein>
<dbReference type="InterPro" id="IPR020846">
    <property type="entry name" value="MFS_dom"/>
</dbReference>
<dbReference type="InterPro" id="IPR050382">
    <property type="entry name" value="MFS_Na/Anion_cotransporter"/>
</dbReference>
<reference evidence="15" key="1">
    <citation type="submission" date="2025-08" db="UniProtKB">
        <authorList>
            <consortium name="RefSeq"/>
        </authorList>
    </citation>
    <scope>IDENTIFICATION</scope>
    <source>
        <tissue evidence="15">Entire body</tissue>
    </source>
</reference>
<proteinExistence type="inferred from homology"/>
<evidence type="ECO:0000313" key="15">
    <source>
        <dbReference type="RefSeq" id="XP_018323873.1"/>
    </source>
</evidence>
<evidence type="ECO:0000256" key="12">
    <source>
        <dbReference type="SAM" id="Phobius"/>
    </source>
</evidence>
<dbReference type="Gene3D" id="1.20.1250.20">
    <property type="entry name" value="MFS general substrate transporter like domains"/>
    <property type="match status" value="2"/>
</dbReference>
<evidence type="ECO:0000256" key="1">
    <source>
        <dbReference type="ARBA" id="ARBA00004141"/>
    </source>
</evidence>
<evidence type="ECO:0000256" key="8">
    <source>
        <dbReference type="ARBA" id="ARBA00023136"/>
    </source>
</evidence>
<comment type="subcellular location">
    <subcellularLocation>
        <location evidence="1">Membrane</location>
        <topology evidence="1">Multi-pass membrane protein</topology>
    </subcellularLocation>
</comment>
<dbReference type="KEGG" id="apln:108736082"/>
<keyword evidence="9" id="KW-0739">Sodium transport</keyword>
<dbReference type="RefSeq" id="XP_018323873.1">
    <property type="nucleotide sequence ID" value="XM_018468371.2"/>
</dbReference>
<dbReference type="PROSITE" id="PS50850">
    <property type="entry name" value="MFS"/>
    <property type="match status" value="1"/>
</dbReference>
<evidence type="ECO:0000256" key="9">
    <source>
        <dbReference type="ARBA" id="ARBA00023201"/>
    </source>
</evidence>
<keyword evidence="8 12" id="KW-0472">Membrane</keyword>
<evidence type="ECO:0000259" key="13">
    <source>
        <dbReference type="PROSITE" id="PS50850"/>
    </source>
</evidence>
<dbReference type="GO" id="GO:0006814">
    <property type="term" value="P:sodium ion transport"/>
    <property type="evidence" value="ECO:0007669"/>
    <property type="project" value="UniProtKB-KW"/>
</dbReference>
<dbReference type="FunFam" id="1.20.1250.20:FF:000003">
    <property type="entry name" value="Solute carrier family 17 member 3"/>
    <property type="match status" value="1"/>
</dbReference>
<dbReference type="SUPFAM" id="SSF103473">
    <property type="entry name" value="MFS general substrate transporter"/>
    <property type="match status" value="1"/>
</dbReference>
<keyword evidence="4 12" id="KW-0812">Transmembrane</keyword>
<feature type="transmembrane region" description="Helical" evidence="12">
    <location>
        <begin position="29"/>
        <end position="52"/>
    </location>
</feature>
<evidence type="ECO:0000256" key="10">
    <source>
        <dbReference type="ARBA" id="ARBA00054632"/>
    </source>
</evidence>
<keyword evidence="5" id="KW-0769">Symport</keyword>
<gene>
    <name evidence="15" type="primary">LOC108736082</name>
</gene>
<keyword evidence="6 12" id="KW-1133">Transmembrane helix</keyword>
<keyword evidence="3" id="KW-0813">Transport</keyword>
<evidence type="ECO:0000256" key="3">
    <source>
        <dbReference type="ARBA" id="ARBA00022448"/>
    </source>
</evidence>
<evidence type="ECO:0000256" key="6">
    <source>
        <dbReference type="ARBA" id="ARBA00022989"/>
    </source>
</evidence>
<dbReference type="PANTHER" id="PTHR11662:SF280">
    <property type="entry name" value="FI21844P1-RELATED"/>
    <property type="match status" value="1"/>
</dbReference>
<dbReference type="FunCoup" id="A0A1W4WUR1">
    <property type="interactions" value="84"/>
</dbReference>
<dbReference type="GeneID" id="108736082"/>
<keyword evidence="14" id="KW-1185">Reference proteome</keyword>
<evidence type="ECO:0000256" key="4">
    <source>
        <dbReference type="ARBA" id="ARBA00022692"/>
    </source>
</evidence>
<evidence type="ECO:0000256" key="2">
    <source>
        <dbReference type="ARBA" id="ARBA00008586"/>
    </source>
</evidence>
<feature type="transmembrane region" description="Helical" evidence="12">
    <location>
        <begin position="98"/>
        <end position="117"/>
    </location>
</feature>
<sequence>MVNNVDINSKNEGENRPCFFSFGVRHTQVLLLFLLLTTAYSTRISLSIGIVAMTKVNSTFSPTYDWNDKSTILSSFFWGNIVTLFPAGYIATKYGPKMPFCIATIICSIFTIAIPFMARLGSYGVMICRIVQGMTQGFFLPGTSNLLGKWVPPSERSRLGSFVYSGTILGTALSMPITGWFCNSSYGWPSAFFFFGGLGLIWVVAWFFLGANSPSEHKSISIEELEYIEKSFFKSEKPKDIETPWKSFLKSTPLWSLMFVQMAHNWGFWIMVTEIPSYINAMFDLDISANGLLSAQPYFAMWLFSFAYSFLADFLINRAIFTIGTVRKILNSIGMYGPAIALIFLSFYGNVSLTVTMVLLILAVGLNAAALSGFTVNHVDMSPTHSGTLMGITTGSAVTMAILGPLCVQWVVTDEKDTYLWMIIFLTSAAILIVGNTLFVIFGSGEIQPWDPSYGK</sequence>
<name>A0A1W4WUR1_AGRPL</name>
<feature type="transmembrane region" description="Helical" evidence="12">
    <location>
        <begin position="162"/>
        <end position="181"/>
    </location>
</feature>
<comment type="similarity">
    <text evidence="2">Belongs to the major facilitator superfamily. Sodium/anion cotransporter family.</text>
</comment>
<evidence type="ECO:0000256" key="11">
    <source>
        <dbReference type="ARBA" id="ARBA00068450"/>
    </source>
</evidence>
<dbReference type="STRING" id="224129.A0A1W4WUR1"/>
<accession>A0A1W4WUR1</accession>
<organism evidence="14 15">
    <name type="scientific">Agrilus planipennis</name>
    <name type="common">Emerald ash borer</name>
    <name type="synonym">Agrilus marcopoli</name>
    <dbReference type="NCBI Taxonomy" id="224129"/>
    <lineage>
        <taxon>Eukaryota</taxon>
        <taxon>Metazoa</taxon>
        <taxon>Ecdysozoa</taxon>
        <taxon>Arthropoda</taxon>
        <taxon>Hexapoda</taxon>
        <taxon>Insecta</taxon>
        <taxon>Pterygota</taxon>
        <taxon>Neoptera</taxon>
        <taxon>Endopterygota</taxon>
        <taxon>Coleoptera</taxon>
        <taxon>Polyphaga</taxon>
        <taxon>Elateriformia</taxon>
        <taxon>Buprestoidea</taxon>
        <taxon>Buprestidae</taxon>
        <taxon>Agrilinae</taxon>
        <taxon>Agrilus</taxon>
    </lineage>
</organism>
<dbReference type="Pfam" id="PF07690">
    <property type="entry name" value="MFS_1"/>
    <property type="match status" value="1"/>
</dbReference>
<feature type="transmembrane region" description="Helical" evidence="12">
    <location>
        <begin position="72"/>
        <end position="91"/>
    </location>
</feature>
<feature type="transmembrane region" description="Helical" evidence="12">
    <location>
        <begin position="299"/>
        <end position="317"/>
    </location>
</feature>
<dbReference type="GO" id="GO:0006820">
    <property type="term" value="P:monoatomic anion transport"/>
    <property type="evidence" value="ECO:0007669"/>
    <property type="project" value="TreeGrafter"/>
</dbReference>
<dbReference type="AlphaFoldDB" id="A0A1W4WUR1"/>
<dbReference type="CDD" id="cd17318">
    <property type="entry name" value="MFS_SLC17"/>
    <property type="match status" value="1"/>
</dbReference>
<feature type="domain" description="Major facilitator superfamily (MFS) profile" evidence="13">
    <location>
        <begin position="27"/>
        <end position="447"/>
    </location>
</feature>
<dbReference type="Proteomes" id="UP000192223">
    <property type="component" value="Unplaced"/>
</dbReference>
<evidence type="ECO:0000313" key="14">
    <source>
        <dbReference type="Proteomes" id="UP000192223"/>
    </source>
</evidence>
<dbReference type="FunFam" id="1.20.1250.20:FF:000144">
    <property type="entry name" value="Picot, isoform B"/>
    <property type="match status" value="1"/>
</dbReference>
<keyword evidence="7" id="KW-0915">Sodium</keyword>
<keyword evidence="9" id="KW-0406">Ion transport</keyword>
<evidence type="ECO:0000256" key="7">
    <source>
        <dbReference type="ARBA" id="ARBA00023053"/>
    </source>
</evidence>
<feature type="transmembrane region" description="Helical" evidence="12">
    <location>
        <begin position="254"/>
        <end position="279"/>
    </location>
</feature>
<dbReference type="GO" id="GO:0015293">
    <property type="term" value="F:symporter activity"/>
    <property type="evidence" value="ECO:0007669"/>
    <property type="project" value="UniProtKB-KW"/>
</dbReference>
<dbReference type="PANTHER" id="PTHR11662">
    <property type="entry name" value="SOLUTE CARRIER FAMILY 17"/>
    <property type="match status" value="1"/>
</dbReference>
<feature type="transmembrane region" description="Helical" evidence="12">
    <location>
        <begin position="388"/>
        <end position="412"/>
    </location>
</feature>
<dbReference type="InterPro" id="IPR036259">
    <property type="entry name" value="MFS_trans_sf"/>
</dbReference>
<evidence type="ECO:0000256" key="5">
    <source>
        <dbReference type="ARBA" id="ARBA00022847"/>
    </source>
</evidence>
<dbReference type="InterPro" id="IPR011701">
    <property type="entry name" value="MFS"/>
</dbReference>
<feature type="transmembrane region" description="Helical" evidence="12">
    <location>
        <begin position="187"/>
        <end position="209"/>
    </location>
</feature>